<dbReference type="KEGG" id="msl:Msil_1279"/>
<dbReference type="Proteomes" id="UP000002257">
    <property type="component" value="Chromosome"/>
</dbReference>
<name>B8ER64_METSB</name>
<evidence type="ECO:0000313" key="3">
    <source>
        <dbReference type="EMBL" id="ACK50248.1"/>
    </source>
</evidence>
<dbReference type="RefSeq" id="WP_012590318.1">
    <property type="nucleotide sequence ID" value="NC_011666.1"/>
</dbReference>
<evidence type="ECO:0000313" key="4">
    <source>
        <dbReference type="Proteomes" id="UP000002257"/>
    </source>
</evidence>
<sequence>MPSPRLATTVPFQGGLTSKFEAAQLDPRTVALPRRQRLSARLRALYGPFATMTVIAALLALPRPVLAGPSGGVAIDGSANIGQTGSVTNINQPGAWGHSQPRRRQ</sequence>
<keyword evidence="2" id="KW-0812">Transmembrane</keyword>
<feature type="transmembrane region" description="Helical" evidence="2">
    <location>
        <begin position="44"/>
        <end position="61"/>
    </location>
</feature>
<keyword evidence="4" id="KW-1185">Reference proteome</keyword>
<dbReference type="AlphaFoldDB" id="B8ER64"/>
<evidence type="ECO:0000256" key="2">
    <source>
        <dbReference type="SAM" id="Phobius"/>
    </source>
</evidence>
<feature type="region of interest" description="Disordered" evidence="1">
    <location>
        <begin position="77"/>
        <end position="105"/>
    </location>
</feature>
<gene>
    <name evidence="3" type="ordered locus">Msil_1279</name>
</gene>
<organism evidence="3 4">
    <name type="scientific">Methylocella silvestris (strain DSM 15510 / CIP 108128 / LMG 27833 / NCIMB 13906 / BL2)</name>
    <dbReference type="NCBI Taxonomy" id="395965"/>
    <lineage>
        <taxon>Bacteria</taxon>
        <taxon>Pseudomonadati</taxon>
        <taxon>Pseudomonadota</taxon>
        <taxon>Alphaproteobacteria</taxon>
        <taxon>Hyphomicrobiales</taxon>
        <taxon>Beijerinckiaceae</taxon>
        <taxon>Methylocella</taxon>
    </lineage>
</organism>
<feature type="compositionally biased region" description="Polar residues" evidence="1">
    <location>
        <begin position="80"/>
        <end position="92"/>
    </location>
</feature>
<proteinExistence type="predicted"/>
<reference evidence="3 4" key="1">
    <citation type="journal article" date="2010" name="J. Bacteriol.">
        <title>Complete genome sequence of the aerobic facultative methanotroph Methylocella silvestris BL2.</title>
        <authorList>
            <person name="Chen Y."/>
            <person name="Crombie A."/>
            <person name="Rahman M.T."/>
            <person name="Dedysh S.N."/>
            <person name="Liesack W."/>
            <person name="Stott M.B."/>
            <person name="Alam M."/>
            <person name="Theisen A.R."/>
            <person name="Murrell J.C."/>
            <person name="Dunfield P.F."/>
        </authorList>
    </citation>
    <scope>NUCLEOTIDE SEQUENCE [LARGE SCALE GENOMIC DNA]</scope>
    <source>
        <strain evidence="4">DSM 15510 / CIP 108128 / LMG 27833 / NCIMB 13906 / BL2</strain>
    </source>
</reference>
<dbReference type="HOGENOM" id="CLU_2233390_0_0_5"/>
<keyword evidence="2" id="KW-0472">Membrane</keyword>
<protein>
    <submittedName>
        <fullName evidence="3">Uncharacterized protein</fullName>
    </submittedName>
</protein>
<evidence type="ECO:0000256" key="1">
    <source>
        <dbReference type="SAM" id="MobiDB-lite"/>
    </source>
</evidence>
<accession>B8ER64</accession>
<dbReference type="EMBL" id="CP001280">
    <property type="protein sequence ID" value="ACK50248.1"/>
    <property type="molecule type" value="Genomic_DNA"/>
</dbReference>
<keyword evidence="2" id="KW-1133">Transmembrane helix</keyword>